<protein>
    <submittedName>
        <fullName evidence="2">Class II fructose-bisphosphate aldolase</fullName>
    </submittedName>
</protein>
<evidence type="ECO:0000256" key="1">
    <source>
        <dbReference type="ARBA" id="ARBA00001947"/>
    </source>
</evidence>
<dbReference type="GO" id="GO:0008270">
    <property type="term" value="F:zinc ion binding"/>
    <property type="evidence" value="ECO:0007669"/>
    <property type="project" value="InterPro"/>
</dbReference>
<evidence type="ECO:0000313" key="3">
    <source>
        <dbReference type="Proteomes" id="UP001139485"/>
    </source>
</evidence>
<dbReference type="EMBL" id="JAMOIL010000012">
    <property type="protein sequence ID" value="MCM0620864.1"/>
    <property type="molecule type" value="Genomic_DNA"/>
</dbReference>
<dbReference type="Gene3D" id="3.20.20.70">
    <property type="entry name" value="Aldolase class I"/>
    <property type="match status" value="1"/>
</dbReference>
<proteinExistence type="predicted"/>
<dbReference type="GO" id="GO:0005975">
    <property type="term" value="P:carbohydrate metabolic process"/>
    <property type="evidence" value="ECO:0007669"/>
    <property type="project" value="InterPro"/>
</dbReference>
<sequence>MTAHATAPATTPADLAGVVSARLAAGGAVTAVACYDFSTALATVTAAEERRRPVILLVPPVVAAEATGLRLVRALRGLADGASVPVVVQLDHARDPDLIEATVDAGAHAVLADGSHLSLDENAAFVASVIARLPEGTCVEAELGALAGDEDRTDKVSHVPTGMTDPADVAVFLERSGAHLLAVSIGNAHGNYVGDPHLDWELLARIREVSDAAGVPLVLHGASGLPRADLAAAPRRGIGKVNVNTEVRQELLAKLGSAVPAAVSSGANVRGLVAAWRGQVGETVGGFLDLLDP</sequence>
<dbReference type="PANTHER" id="PTHR30304">
    <property type="entry name" value="D-TAGATOSE-1,6-BISPHOSPHATE ALDOLASE"/>
    <property type="match status" value="1"/>
</dbReference>
<dbReference type="InterPro" id="IPR000771">
    <property type="entry name" value="FBA_II"/>
</dbReference>
<dbReference type="GO" id="GO:0016832">
    <property type="term" value="F:aldehyde-lyase activity"/>
    <property type="evidence" value="ECO:0007669"/>
    <property type="project" value="InterPro"/>
</dbReference>
<dbReference type="Pfam" id="PF01116">
    <property type="entry name" value="F_bP_aldolase"/>
    <property type="match status" value="1"/>
</dbReference>
<name>A0A9X2DA89_9ACTN</name>
<gene>
    <name evidence="2" type="ORF">M8330_11240</name>
</gene>
<dbReference type="InterPro" id="IPR050246">
    <property type="entry name" value="Class_II_FBP_aldolase"/>
</dbReference>
<dbReference type="RefSeq" id="WP_250827390.1">
    <property type="nucleotide sequence ID" value="NZ_JAMOIL010000012.1"/>
</dbReference>
<dbReference type="InterPro" id="IPR013785">
    <property type="entry name" value="Aldolase_TIM"/>
</dbReference>
<keyword evidence="3" id="KW-1185">Reference proteome</keyword>
<comment type="cofactor">
    <cofactor evidence="1">
        <name>Zn(2+)</name>
        <dbReference type="ChEBI" id="CHEBI:29105"/>
    </cofactor>
</comment>
<dbReference type="SUPFAM" id="SSF51569">
    <property type="entry name" value="Aldolase"/>
    <property type="match status" value="1"/>
</dbReference>
<organism evidence="2 3">
    <name type="scientific">Nocardioides bruguierae</name>
    <dbReference type="NCBI Taxonomy" id="2945102"/>
    <lineage>
        <taxon>Bacteria</taxon>
        <taxon>Bacillati</taxon>
        <taxon>Actinomycetota</taxon>
        <taxon>Actinomycetes</taxon>
        <taxon>Propionibacteriales</taxon>
        <taxon>Nocardioidaceae</taxon>
        <taxon>Nocardioides</taxon>
    </lineage>
</organism>
<evidence type="ECO:0000313" key="2">
    <source>
        <dbReference type="EMBL" id="MCM0620864.1"/>
    </source>
</evidence>
<dbReference type="PANTHER" id="PTHR30304:SF0">
    <property type="entry name" value="D-TAGATOSE-1,6-BISPHOSPHATE ALDOLASE SUBUNIT GATY-RELATED"/>
    <property type="match status" value="1"/>
</dbReference>
<dbReference type="Proteomes" id="UP001139485">
    <property type="component" value="Unassembled WGS sequence"/>
</dbReference>
<dbReference type="AlphaFoldDB" id="A0A9X2DA89"/>
<comment type="caution">
    <text evidence="2">The sequence shown here is derived from an EMBL/GenBank/DDBJ whole genome shotgun (WGS) entry which is preliminary data.</text>
</comment>
<accession>A0A9X2DA89</accession>
<reference evidence="2" key="1">
    <citation type="submission" date="2022-05" db="EMBL/GenBank/DDBJ databases">
        <authorList>
            <person name="Tuo L."/>
        </authorList>
    </citation>
    <scope>NUCLEOTIDE SEQUENCE</scope>
    <source>
        <strain evidence="2">BSK12Z-4</strain>
    </source>
</reference>